<feature type="transmembrane region" description="Helical" evidence="2">
    <location>
        <begin position="227"/>
        <end position="245"/>
    </location>
</feature>
<accession>A0A9X1M7E1</accession>
<protein>
    <submittedName>
        <fullName evidence="3">Uncharacterized protein</fullName>
    </submittedName>
</protein>
<evidence type="ECO:0000313" key="4">
    <source>
        <dbReference type="EMBL" id="UON93487.1"/>
    </source>
</evidence>
<evidence type="ECO:0000313" key="6">
    <source>
        <dbReference type="Proteomes" id="UP001155145"/>
    </source>
</evidence>
<dbReference type="RefSeq" id="WP_227927905.1">
    <property type="nucleotide sequence ID" value="NZ_CP094984.1"/>
</dbReference>
<evidence type="ECO:0000256" key="1">
    <source>
        <dbReference type="SAM" id="MobiDB-lite"/>
    </source>
</evidence>
<feature type="compositionally biased region" description="Low complexity" evidence="1">
    <location>
        <begin position="172"/>
        <end position="182"/>
    </location>
</feature>
<dbReference type="AlphaFoldDB" id="A0A9X1M7E1"/>
<dbReference type="Proteomes" id="UP000829758">
    <property type="component" value="Chromosome"/>
</dbReference>
<evidence type="ECO:0000313" key="3">
    <source>
        <dbReference type="EMBL" id="MCC3271684.1"/>
    </source>
</evidence>
<gene>
    <name evidence="3" type="ORF">LJ755_02915</name>
    <name evidence="4" type="ORF">MUK71_07775</name>
</gene>
<keyword evidence="2" id="KW-0812">Transmembrane</keyword>
<dbReference type="EMBL" id="CP094984">
    <property type="protein sequence ID" value="UON93487.1"/>
    <property type="molecule type" value="Genomic_DNA"/>
</dbReference>
<feature type="region of interest" description="Disordered" evidence="1">
    <location>
        <begin position="171"/>
        <end position="193"/>
    </location>
</feature>
<keyword evidence="2" id="KW-0472">Membrane</keyword>
<organism evidence="3 6">
    <name type="scientific">Arthrobacter zhangbolii</name>
    <dbReference type="NCBI Taxonomy" id="2886936"/>
    <lineage>
        <taxon>Bacteria</taxon>
        <taxon>Bacillati</taxon>
        <taxon>Actinomycetota</taxon>
        <taxon>Actinomycetes</taxon>
        <taxon>Micrococcales</taxon>
        <taxon>Micrococcaceae</taxon>
        <taxon>Arthrobacter</taxon>
    </lineage>
</organism>
<feature type="transmembrane region" description="Helical" evidence="2">
    <location>
        <begin position="75"/>
        <end position="93"/>
    </location>
</feature>
<reference evidence="3" key="1">
    <citation type="submission" date="2021-10" db="EMBL/GenBank/DDBJ databases">
        <title>Novel species in genus Arthrobacter.</title>
        <authorList>
            <person name="Liu Y."/>
        </authorList>
    </citation>
    <scope>NUCLEOTIDE SEQUENCE</scope>
    <source>
        <strain evidence="3">Zg-Y462</strain>
        <strain evidence="5">zg-Y462</strain>
    </source>
</reference>
<evidence type="ECO:0000313" key="5">
    <source>
        <dbReference type="Proteomes" id="UP000829758"/>
    </source>
</evidence>
<proteinExistence type="predicted"/>
<name>A0A9X1M7E1_9MICC</name>
<sequence>MVAGVIGTVFGIGVTVGLVTLVVFLPARRRAKKAGPGARVEFNPRGLKGVLLFVGAIAVLVWLAVLMAINSDRPSWVFSVGIVFLLGMLRPVIQKQAGSMFVVSGEGKGAVGTPATPDGYYSPAQFPAAQYPAAQFPAAQYPPAQAGPAQYPAAQYPPTHFTSGEAVSAQYGAPAEPAGGTPEPDPRPAGTKKPLTRRQADFRLLYLPAAASVAVALVLGFGGNWTAAGFLMGLAVISALSYVMFRRSVSGPAGAKAAAAAQRGEGTPG</sequence>
<evidence type="ECO:0000256" key="2">
    <source>
        <dbReference type="SAM" id="Phobius"/>
    </source>
</evidence>
<keyword evidence="5" id="KW-1185">Reference proteome</keyword>
<keyword evidence="2" id="KW-1133">Transmembrane helix</keyword>
<feature type="transmembrane region" description="Helical" evidence="2">
    <location>
        <begin position="202"/>
        <end position="221"/>
    </location>
</feature>
<feature type="transmembrane region" description="Helical" evidence="2">
    <location>
        <begin position="6"/>
        <end position="25"/>
    </location>
</feature>
<dbReference type="Proteomes" id="UP001155145">
    <property type="component" value="Unassembled WGS sequence"/>
</dbReference>
<dbReference type="EMBL" id="JAJFZT010000001">
    <property type="protein sequence ID" value="MCC3271684.1"/>
    <property type="molecule type" value="Genomic_DNA"/>
</dbReference>
<feature type="transmembrane region" description="Helical" evidence="2">
    <location>
        <begin position="46"/>
        <end position="69"/>
    </location>
</feature>